<dbReference type="InterPro" id="IPR016186">
    <property type="entry name" value="C-type_lectin-like/link_sf"/>
</dbReference>
<keyword evidence="5" id="KW-1185">Reference proteome</keyword>
<sequence>MQLIMALFYLPLVAARCRTVKFFKEEGVALQNHVIKTVTDSNPISCGWQCADTPLCFSMNVRRLPNGWVTCELNNSSKIADPRDLISRPGSHYYEPQEVEHCTAEQCVYKEGKNVISRWLLDGSDVDISLFNGARYEEDINSEKALYLDGLCAYATTPAVNFVTDSFTLASWVKLQSPVKDPSTIFGYWSDPYFLRFSAYIDNGLQFQLYNHKMKQRVLKFRAGTPKIDEWFHAAAVWNRDERKTYLYLNGQEIGSDKSNTIPKNFPAATCDIGLKRDSNDTTRGYLKNLMIVGAALTGEEISNMTDSNNEAMYGVWTGLNDITTEDLFHWPNGSQVTYERWSEGQPDNAHEYQNCVQMKVNDGTWDDESCGKRLPFLCEKKP</sequence>
<dbReference type="SMART" id="SM00034">
    <property type="entry name" value="CLECT"/>
    <property type="match status" value="1"/>
</dbReference>
<gene>
    <name evidence="4" type="ORF">PMEA_00006600</name>
</gene>
<dbReference type="SUPFAM" id="SSF56436">
    <property type="entry name" value="C-type lectin-like"/>
    <property type="match status" value="1"/>
</dbReference>
<dbReference type="Pfam" id="PF13385">
    <property type="entry name" value="Laminin_G_3"/>
    <property type="match status" value="1"/>
</dbReference>
<dbReference type="InterPro" id="IPR016187">
    <property type="entry name" value="CTDL_fold"/>
</dbReference>
<dbReference type="InterPro" id="IPR013320">
    <property type="entry name" value="ConA-like_dom_sf"/>
</dbReference>
<reference evidence="4 5" key="1">
    <citation type="submission" date="2022-05" db="EMBL/GenBank/DDBJ databases">
        <authorList>
            <consortium name="Genoscope - CEA"/>
            <person name="William W."/>
        </authorList>
    </citation>
    <scope>NUCLEOTIDE SEQUENCE [LARGE SCALE GENOMIC DNA]</scope>
</reference>
<dbReference type="Proteomes" id="UP001159428">
    <property type="component" value="Unassembled WGS sequence"/>
</dbReference>
<evidence type="ECO:0000259" key="3">
    <source>
        <dbReference type="PROSITE" id="PS50041"/>
    </source>
</evidence>
<keyword evidence="1" id="KW-1015">Disulfide bond</keyword>
<feature type="signal peptide" evidence="2">
    <location>
        <begin position="1"/>
        <end position="15"/>
    </location>
</feature>
<dbReference type="PROSITE" id="PS00615">
    <property type="entry name" value="C_TYPE_LECTIN_1"/>
    <property type="match status" value="1"/>
</dbReference>
<organism evidence="4 5">
    <name type="scientific">Pocillopora meandrina</name>
    <dbReference type="NCBI Taxonomy" id="46732"/>
    <lineage>
        <taxon>Eukaryota</taxon>
        <taxon>Metazoa</taxon>
        <taxon>Cnidaria</taxon>
        <taxon>Anthozoa</taxon>
        <taxon>Hexacorallia</taxon>
        <taxon>Scleractinia</taxon>
        <taxon>Astrocoeniina</taxon>
        <taxon>Pocilloporidae</taxon>
        <taxon>Pocillopora</taxon>
    </lineage>
</organism>
<dbReference type="PANTHER" id="PTHR22803">
    <property type="entry name" value="MANNOSE, PHOSPHOLIPASE, LECTIN RECEPTOR RELATED"/>
    <property type="match status" value="1"/>
</dbReference>
<evidence type="ECO:0000256" key="1">
    <source>
        <dbReference type="ARBA" id="ARBA00023157"/>
    </source>
</evidence>
<dbReference type="Gene3D" id="3.10.100.10">
    <property type="entry name" value="Mannose-Binding Protein A, subunit A"/>
    <property type="match status" value="1"/>
</dbReference>
<dbReference type="InterPro" id="IPR050111">
    <property type="entry name" value="C-type_lectin/snaclec_domain"/>
</dbReference>
<dbReference type="PROSITE" id="PS50041">
    <property type="entry name" value="C_TYPE_LECTIN_2"/>
    <property type="match status" value="1"/>
</dbReference>
<evidence type="ECO:0000313" key="5">
    <source>
        <dbReference type="Proteomes" id="UP001159428"/>
    </source>
</evidence>
<comment type="caution">
    <text evidence="4">The sequence shown here is derived from an EMBL/GenBank/DDBJ whole genome shotgun (WGS) entry which is preliminary data.</text>
</comment>
<dbReference type="Pfam" id="PF00059">
    <property type="entry name" value="Lectin_C"/>
    <property type="match status" value="1"/>
</dbReference>
<dbReference type="AlphaFoldDB" id="A0AAU9WK96"/>
<dbReference type="SUPFAM" id="SSF49899">
    <property type="entry name" value="Concanavalin A-like lectins/glucanases"/>
    <property type="match status" value="1"/>
</dbReference>
<keyword evidence="2" id="KW-0732">Signal</keyword>
<feature type="chain" id="PRO_5043314334" description="C-type lectin domain-containing protein" evidence="2">
    <location>
        <begin position="16"/>
        <end position="383"/>
    </location>
</feature>
<feature type="domain" description="C-type lectin" evidence="3">
    <location>
        <begin position="300"/>
        <end position="380"/>
    </location>
</feature>
<evidence type="ECO:0000313" key="4">
    <source>
        <dbReference type="EMBL" id="CAH3116758.1"/>
    </source>
</evidence>
<dbReference type="InterPro" id="IPR018378">
    <property type="entry name" value="C-type_lectin_CS"/>
</dbReference>
<accession>A0AAU9WK96</accession>
<dbReference type="EMBL" id="CALNXJ010000015">
    <property type="protein sequence ID" value="CAH3116758.1"/>
    <property type="molecule type" value="Genomic_DNA"/>
</dbReference>
<dbReference type="InterPro" id="IPR001304">
    <property type="entry name" value="C-type_lectin-like"/>
</dbReference>
<protein>
    <recommendedName>
        <fullName evidence="3">C-type lectin domain-containing protein</fullName>
    </recommendedName>
</protein>
<dbReference type="Gene3D" id="2.60.120.200">
    <property type="match status" value="1"/>
</dbReference>
<name>A0AAU9WK96_9CNID</name>
<proteinExistence type="predicted"/>
<evidence type="ECO:0000256" key="2">
    <source>
        <dbReference type="SAM" id="SignalP"/>
    </source>
</evidence>